<dbReference type="GO" id="GO:0000981">
    <property type="term" value="F:DNA-binding transcription factor activity, RNA polymerase II-specific"/>
    <property type="evidence" value="ECO:0007669"/>
    <property type="project" value="TreeGrafter"/>
</dbReference>
<evidence type="ECO:0000256" key="3">
    <source>
        <dbReference type="ARBA" id="ARBA00022723"/>
    </source>
</evidence>
<dbReference type="GO" id="GO:0005634">
    <property type="term" value="C:nucleus"/>
    <property type="evidence" value="ECO:0007669"/>
    <property type="project" value="UniProtKB-SubCell"/>
</dbReference>
<dbReference type="PROSITE" id="PS50157">
    <property type="entry name" value="ZINC_FINGER_C2H2_2"/>
    <property type="match status" value="5"/>
</dbReference>
<evidence type="ECO:0000313" key="13">
    <source>
        <dbReference type="EMBL" id="CAL4142207.1"/>
    </source>
</evidence>
<name>A0AAV2RX58_MEGNR</name>
<feature type="domain" description="C2H2-type" evidence="12">
    <location>
        <begin position="268"/>
        <end position="295"/>
    </location>
</feature>
<evidence type="ECO:0000259" key="12">
    <source>
        <dbReference type="PROSITE" id="PS50157"/>
    </source>
</evidence>
<dbReference type="InterPro" id="IPR036236">
    <property type="entry name" value="Znf_C2H2_sf"/>
</dbReference>
<dbReference type="AlphaFoldDB" id="A0AAV2RX58"/>
<reference evidence="13 14" key="1">
    <citation type="submission" date="2024-05" db="EMBL/GenBank/DDBJ databases">
        <authorList>
            <person name="Wallberg A."/>
        </authorList>
    </citation>
    <scope>NUCLEOTIDE SEQUENCE [LARGE SCALE GENOMIC DNA]</scope>
</reference>
<keyword evidence="7" id="KW-0805">Transcription regulation</keyword>
<keyword evidence="4" id="KW-0677">Repeat</keyword>
<evidence type="ECO:0000256" key="6">
    <source>
        <dbReference type="ARBA" id="ARBA00022833"/>
    </source>
</evidence>
<feature type="domain" description="C2H2-type" evidence="12">
    <location>
        <begin position="352"/>
        <end position="379"/>
    </location>
</feature>
<dbReference type="Pfam" id="PF00096">
    <property type="entry name" value="zf-C2H2"/>
    <property type="match status" value="2"/>
</dbReference>
<dbReference type="Proteomes" id="UP001497623">
    <property type="component" value="Unassembled WGS sequence"/>
</dbReference>
<dbReference type="FunFam" id="3.30.160.60:FF:001485">
    <property type="entry name" value="Krueppel-related zinc finger protein"/>
    <property type="match status" value="1"/>
</dbReference>
<feature type="domain" description="C2H2-type" evidence="12">
    <location>
        <begin position="324"/>
        <end position="351"/>
    </location>
</feature>
<dbReference type="PANTHER" id="PTHR23235">
    <property type="entry name" value="KRUEPPEL-LIKE TRANSCRIPTION FACTOR"/>
    <property type="match status" value="1"/>
</dbReference>
<dbReference type="Gene3D" id="3.30.160.60">
    <property type="entry name" value="Classic Zinc Finger"/>
    <property type="match status" value="6"/>
</dbReference>
<dbReference type="SMART" id="SM00355">
    <property type="entry name" value="ZnF_C2H2"/>
    <property type="match status" value="6"/>
</dbReference>
<dbReference type="InterPro" id="IPR013087">
    <property type="entry name" value="Znf_C2H2_type"/>
</dbReference>
<organism evidence="13 14">
    <name type="scientific">Meganyctiphanes norvegica</name>
    <name type="common">Northern krill</name>
    <name type="synonym">Thysanopoda norvegica</name>
    <dbReference type="NCBI Taxonomy" id="48144"/>
    <lineage>
        <taxon>Eukaryota</taxon>
        <taxon>Metazoa</taxon>
        <taxon>Ecdysozoa</taxon>
        <taxon>Arthropoda</taxon>
        <taxon>Crustacea</taxon>
        <taxon>Multicrustacea</taxon>
        <taxon>Malacostraca</taxon>
        <taxon>Eumalacostraca</taxon>
        <taxon>Eucarida</taxon>
        <taxon>Euphausiacea</taxon>
        <taxon>Euphausiidae</taxon>
        <taxon>Meganyctiphanes</taxon>
    </lineage>
</organism>
<keyword evidence="10" id="KW-0539">Nucleus</keyword>
<comment type="subcellular location">
    <subcellularLocation>
        <location evidence="1">Nucleus</location>
    </subcellularLocation>
</comment>
<evidence type="ECO:0000313" key="14">
    <source>
        <dbReference type="Proteomes" id="UP001497623"/>
    </source>
</evidence>
<dbReference type="EMBL" id="CAXKWB010033045">
    <property type="protein sequence ID" value="CAL4142207.1"/>
    <property type="molecule type" value="Genomic_DNA"/>
</dbReference>
<evidence type="ECO:0000256" key="10">
    <source>
        <dbReference type="ARBA" id="ARBA00023242"/>
    </source>
</evidence>
<evidence type="ECO:0000256" key="2">
    <source>
        <dbReference type="ARBA" id="ARBA00007746"/>
    </source>
</evidence>
<proteinExistence type="inferred from homology"/>
<gene>
    <name evidence="13" type="ORF">MNOR_LOCUS29053</name>
</gene>
<dbReference type="SUPFAM" id="SSF57667">
    <property type="entry name" value="beta-beta-alpha zinc fingers"/>
    <property type="match status" value="3"/>
</dbReference>
<accession>A0AAV2RX58</accession>
<evidence type="ECO:0000256" key="9">
    <source>
        <dbReference type="ARBA" id="ARBA00023163"/>
    </source>
</evidence>
<dbReference type="GO" id="GO:0000978">
    <property type="term" value="F:RNA polymerase II cis-regulatory region sequence-specific DNA binding"/>
    <property type="evidence" value="ECO:0007669"/>
    <property type="project" value="TreeGrafter"/>
</dbReference>
<comment type="similarity">
    <text evidence="2">Belongs to the hunchback C2H2-type zinc-finger protein family.</text>
</comment>
<keyword evidence="14" id="KW-1185">Reference proteome</keyword>
<evidence type="ECO:0000256" key="1">
    <source>
        <dbReference type="ARBA" id="ARBA00004123"/>
    </source>
</evidence>
<feature type="domain" description="C2H2-type" evidence="12">
    <location>
        <begin position="240"/>
        <end position="267"/>
    </location>
</feature>
<protein>
    <recommendedName>
        <fullName evidence="12">C2H2-type domain-containing protein</fullName>
    </recommendedName>
</protein>
<comment type="caution">
    <text evidence="13">The sequence shown here is derived from an EMBL/GenBank/DDBJ whole genome shotgun (WGS) entry which is preliminary data.</text>
</comment>
<dbReference type="FunFam" id="3.30.160.60:FF:000100">
    <property type="entry name" value="Zinc finger 45-like"/>
    <property type="match status" value="2"/>
</dbReference>
<keyword evidence="6" id="KW-0862">Zinc</keyword>
<evidence type="ECO:0000256" key="4">
    <source>
        <dbReference type="ARBA" id="ARBA00022737"/>
    </source>
</evidence>
<evidence type="ECO:0000256" key="7">
    <source>
        <dbReference type="ARBA" id="ARBA00023015"/>
    </source>
</evidence>
<keyword evidence="8" id="KW-0238">DNA-binding</keyword>
<feature type="domain" description="C2H2-type" evidence="12">
    <location>
        <begin position="296"/>
        <end position="323"/>
    </location>
</feature>
<dbReference type="FunFam" id="3.30.160.60:FF:000614">
    <property type="entry name" value="Zinc finger protein 142"/>
    <property type="match status" value="1"/>
</dbReference>
<evidence type="ECO:0000256" key="11">
    <source>
        <dbReference type="PROSITE-ProRule" id="PRU00042"/>
    </source>
</evidence>
<keyword evidence="3" id="KW-0479">Metal-binding</keyword>
<dbReference type="FunFam" id="3.30.160.60:FF:002452">
    <property type="entry name" value="zinc finger protein 142 isoform X4"/>
    <property type="match status" value="1"/>
</dbReference>
<dbReference type="GO" id="GO:0008270">
    <property type="term" value="F:zinc ion binding"/>
    <property type="evidence" value="ECO:0007669"/>
    <property type="project" value="UniProtKB-KW"/>
</dbReference>
<evidence type="ECO:0000256" key="5">
    <source>
        <dbReference type="ARBA" id="ARBA00022771"/>
    </source>
</evidence>
<keyword evidence="9" id="KW-0804">Transcription</keyword>
<dbReference type="PROSITE" id="PS00028">
    <property type="entry name" value="ZINC_FINGER_C2H2_1"/>
    <property type="match status" value="5"/>
</dbReference>
<dbReference type="PANTHER" id="PTHR23235:SF120">
    <property type="entry name" value="KRUPPEL-LIKE FACTOR 15"/>
    <property type="match status" value="1"/>
</dbReference>
<evidence type="ECO:0000256" key="8">
    <source>
        <dbReference type="ARBA" id="ARBA00023125"/>
    </source>
</evidence>
<keyword evidence="5 11" id="KW-0863">Zinc-finger</keyword>
<sequence length="408" mass="45045">MDQGQQSFPVVTTNDILAIAASSLHTATTSQNQKAITIPALGYTTIQIPDGFTTTAPVSTTAMSSFLSTVRPTMTTASGIPVPTQVMTRGLPTLQTSDFQVMVTAAPPTMVTANTHRSLPSAINTCGQPTMVTNSMATNTTLPTVVSSGIQTSSQAVAGGPGIALVNADALSGFHTVNLSDYWKHHQGTIIHSWQEPTISIKIKQEGSDSNLQHSIFQPQQDGTIAIKLKQEEPSDDKSLSCSQCNFKAKESSKLRRHELTHSGEKPYACRICNFRCKDNSKLKRHSLIHTGEKPFPCHICEFRCRESSKLKTHMLIHTGENPYECLECDFKCKESSKLKRHMLTHTGEKPFACTQCDYRCKDNSKLKRHMLTHTGEKPVACIHCDFRCREKSKLKIHMRHHHGNLST</sequence>